<accession>A0AAN7KLG2</accession>
<keyword evidence="3" id="KW-1185">Reference proteome</keyword>
<dbReference type="Proteomes" id="UP001346149">
    <property type="component" value="Unassembled WGS sequence"/>
</dbReference>
<feature type="compositionally biased region" description="Basic residues" evidence="1">
    <location>
        <begin position="414"/>
        <end position="430"/>
    </location>
</feature>
<feature type="compositionally biased region" description="Polar residues" evidence="1">
    <location>
        <begin position="368"/>
        <end position="386"/>
    </location>
</feature>
<dbReference type="EMBL" id="JAXQNO010000022">
    <property type="protein sequence ID" value="KAK4767399.1"/>
    <property type="molecule type" value="Genomic_DNA"/>
</dbReference>
<feature type="compositionally biased region" description="Polar residues" evidence="1">
    <location>
        <begin position="340"/>
        <end position="353"/>
    </location>
</feature>
<organism evidence="2 3">
    <name type="scientific">Trapa natans</name>
    <name type="common">Water chestnut</name>
    <dbReference type="NCBI Taxonomy" id="22666"/>
    <lineage>
        <taxon>Eukaryota</taxon>
        <taxon>Viridiplantae</taxon>
        <taxon>Streptophyta</taxon>
        <taxon>Embryophyta</taxon>
        <taxon>Tracheophyta</taxon>
        <taxon>Spermatophyta</taxon>
        <taxon>Magnoliopsida</taxon>
        <taxon>eudicotyledons</taxon>
        <taxon>Gunneridae</taxon>
        <taxon>Pentapetalae</taxon>
        <taxon>rosids</taxon>
        <taxon>malvids</taxon>
        <taxon>Myrtales</taxon>
        <taxon>Lythraceae</taxon>
        <taxon>Trapa</taxon>
    </lineage>
</organism>
<evidence type="ECO:0000313" key="2">
    <source>
        <dbReference type="EMBL" id="KAK4767399.1"/>
    </source>
</evidence>
<feature type="compositionally biased region" description="Basic residues" evidence="1">
    <location>
        <begin position="240"/>
        <end position="249"/>
    </location>
</feature>
<comment type="caution">
    <text evidence="2">The sequence shown here is derived from an EMBL/GenBank/DDBJ whole genome shotgun (WGS) entry which is preliminary data.</text>
</comment>
<proteinExistence type="predicted"/>
<feature type="region of interest" description="Disordered" evidence="1">
    <location>
        <begin position="228"/>
        <end position="430"/>
    </location>
</feature>
<reference evidence="2 3" key="1">
    <citation type="journal article" date="2023" name="Hortic Res">
        <title>Pangenome of water caltrop reveals structural variations and asymmetric subgenome divergence after allopolyploidization.</title>
        <authorList>
            <person name="Zhang X."/>
            <person name="Chen Y."/>
            <person name="Wang L."/>
            <person name="Yuan Y."/>
            <person name="Fang M."/>
            <person name="Shi L."/>
            <person name="Lu R."/>
            <person name="Comes H.P."/>
            <person name="Ma Y."/>
            <person name="Chen Y."/>
            <person name="Huang G."/>
            <person name="Zhou Y."/>
            <person name="Zheng Z."/>
            <person name="Qiu Y."/>
        </authorList>
    </citation>
    <scope>NUCLEOTIDE SEQUENCE [LARGE SCALE GENOMIC DNA]</scope>
    <source>
        <strain evidence="2">F231</strain>
    </source>
</reference>
<feature type="region of interest" description="Disordered" evidence="1">
    <location>
        <begin position="153"/>
        <end position="211"/>
    </location>
</feature>
<evidence type="ECO:0000313" key="3">
    <source>
        <dbReference type="Proteomes" id="UP001346149"/>
    </source>
</evidence>
<dbReference type="AlphaFoldDB" id="A0AAN7KLG2"/>
<feature type="compositionally biased region" description="Polar residues" evidence="1">
    <location>
        <begin position="153"/>
        <end position="188"/>
    </location>
</feature>
<gene>
    <name evidence="2" type="ORF">SAY86_015149</name>
</gene>
<name>A0AAN7KLG2_TRANT</name>
<feature type="compositionally biased region" description="Basic and acidic residues" evidence="1">
    <location>
        <begin position="252"/>
        <end position="264"/>
    </location>
</feature>
<protein>
    <submittedName>
        <fullName evidence="2">Uncharacterized protein</fullName>
    </submittedName>
</protein>
<sequence>MASSPEESILEEIIFGIKDDIERAEQSQPAGVSKASSSHFQIPQEVNCTKPRNLDRGKVQLDVKTEVHHPSVSLVLEELPVSKSRLNPLAARAALASLVSAACDYGTNGTKSNYHQITKKLSPMDKCSLKEPNNLFINEHHGSLDSQLEKSNKVNNANARSKHSTTALKSTVSTKNGRVTRSSIQKANSAAEDTENISRSSYMHSEVSALPSGLRDEANLTFKEEKDAHFIQSTNSSNPKRSKPKKTVTTKKQGEPSEMEEKANRQYLKSKFVEAQPKGRLTRSAAQKATENVDGGAQGKSHDQVKERVTKKARKLDRDNSVESTKADNSKMNMLEEETIPSQKEMISSQMASLVQRPARERVKANKSIPTKNAQQTEGKSAGGTTKSHEQDKKSSLSKKSKSSTLDIKQEKRFSHRLRFLPRTRSQVKS</sequence>
<feature type="compositionally biased region" description="Basic and acidic residues" evidence="1">
    <location>
        <begin position="300"/>
        <end position="329"/>
    </location>
</feature>
<evidence type="ECO:0000256" key="1">
    <source>
        <dbReference type="SAM" id="MobiDB-lite"/>
    </source>
</evidence>